<evidence type="ECO:0000313" key="2">
    <source>
        <dbReference type="EMBL" id="XCJ80933.1"/>
    </source>
</evidence>
<reference evidence="2" key="1">
    <citation type="submission" date="2024-06" db="EMBL/GenBank/DDBJ databases">
        <title>Complete genome of Salinicola endophyticus HNIBRBA4755.</title>
        <authorList>
            <person name="Shin S.Y."/>
            <person name="Kang H."/>
            <person name="Song J."/>
        </authorList>
    </citation>
    <scope>NUCLEOTIDE SEQUENCE</scope>
    <source>
        <strain evidence="2">HNIBRBA4755</strain>
    </source>
</reference>
<name>A0AB74UGE7_9GAMM</name>
<dbReference type="RefSeq" id="WP_353981747.1">
    <property type="nucleotide sequence ID" value="NZ_CP159578.1"/>
</dbReference>
<proteinExistence type="predicted"/>
<dbReference type="AlphaFoldDB" id="A0AB74UGE7"/>
<accession>A0AB74UGE7</accession>
<evidence type="ECO:0008006" key="3">
    <source>
        <dbReference type="Google" id="ProtNLM"/>
    </source>
</evidence>
<organism evidence="2">
    <name type="scientific">Salinicola endophyticus</name>
    <dbReference type="NCBI Taxonomy" id="1949083"/>
    <lineage>
        <taxon>Bacteria</taxon>
        <taxon>Pseudomonadati</taxon>
        <taxon>Pseudomonadota</taxon>
        <taxon>Gammaproteobacteria</taxon>
        <taxon>Oceanospirillales</taxon>
        <taxon>Halomonadaceae</taxon>
        <taxon>Salinicola</taxon>
    </lineage>
</organism>
<protein>
    <recommendedName>
        <fullName evidence="3">RiboL-PSP-HEPN domain-containing protein</fullName>
    </recommendedName>
</protein>
<feature type="region of interest" description="Disordered" evidence="1">
    <location>
        <begin position="121"/>
        <end position="146"/>
    </location>
</feature>
<gene>
    <name evidence="2" type="ORF">ABV408_07055</name>
</gene>
<dbReference type="EMBL" id="CP159578">
    <property type="protein sequence ID" value="XCJ80933.1"/>
    <property type="molecule type" value="Genomic_DNA"/>
</dbReference>
<evidence type="ECO:0000256" key="1">
    <source>
        <dbReference type="SAM" id="MobiDB-lite"/>
    </source>
</evidence>
<sequence>MQLIDAISPSIISGSHTNNMSLYERFQSRMSAVDKLVNMYRELCSARGILPRGRLDEAHSDLLWLPRSAVAFSLAAMDAYVDEVVTDKLGDYRACISLYVPMKNVLEQPVSTMESGLCMHRQPTSDTHRGTRTWIDPSKPSGRTSLSFKSPEELIAAYRLLGHADIIESIAAIWPGPACTPTDIKQKLDVLIQRRNQITYEGDRDPEGHIRQIHPHYATRCKSFIENVVIRLHRVAYEP</sequence>